<keyword evidence="8" id="KW-1185">Reference proteome</keyword>
<sequence length="506" mass="53653">MTLRRRASALATSAALAASLAAVPTLGTPAWAGAAWEPSPLRVAHGDIVDARDRTVLLRGANVNQLVDYAVNDPALPTVVPLTRDDFAQMATLGFTVVRLNVSWSALEPRPDAFATGYVAKIRKAVRDAADHGMYTVLDMHQDAWGKAVGTPPDATCPPFMQRARGWDGAPAWATLTGGVTTCTLGGIREVSPAVALAFQNFYDDKDGVQSHLVRTWARLASALAREPGVAGYDLLNEPNPGLRPPGTAAAQLGRFYGRAIAAIRAAEDAAGAPRRLMIVEPSALWSAFGIDALPPREALRDDRLVFSPHLYNESITLENSGALISIERGFALARAAADHYGAALWSGEWGWFGDPGTDGPKVVRYAAAEDAHRAGGAWWVWRQACGDPHSIGDGGTTTAGGLNRLRCPDGTPLGRPAAFTGPLSRPFPRAAPGRLTALSSSSSPRRLSLTGTTGPSGNCRLDIWIPGETRPDLTTSGMTSMRTVKVPGGWRVTACATDTYHFQAH</sequence>
<dbReference type="GO" id="GO:0000272">
    <property type="term" value="P:polysaccharide catabolic process"/>
    <property type="evidence" value="ECO:0007669"/>
    <property type="project" value="InterPro"/>
</dbReference>
<dbReference type="eggNOG" id="COG2730">
    <property type="taxonomic scope" value="Bacteria"/>
</dbReference>
<evidence type="ECO:0000313" key="7">
    <source>
        <dbReference type="EMBL" id="SFO75129.1"/>
    </source>
</evidence>
<dbReference type="GO" id="GO:0004553">
    <property type="term" value="F:hydrolase activity, hydrolyzing O-glycosyl compounds"/>
    <property type="evidence" value="ECO:0007669"/>
    <property type="project" value="InterPro"/>
</dbReference>
<evidence type="ECO:0000256" key="5">
    <source>
        <dbReference type="SAM" id="SignalP"/>
    </source>
</evidence>
<keyword evidence="5" id="KW-0732">Signal</keyword>
<evidence type="ECO:0000256" key="1">
    <source>
        <dbReference type="ARBA" id="ARBA00022801"/>
    </source>
</evidence>
<organism evidence="7 8">
    <name type="scientific">Actinomadura madurae</name>
    <dbReference type="NCBI Taxonomy" id="1993"/>
    <lineage>
        <taxon>Bacteria</taxon>
        <taxon>Bacillati</taxon>
        <taxon>Actinomycetota</taxon>
        <taxon>Actinomycetes</taxon>
        <taxon>Streptosporangiales</taxon>
        <taxon>Thermomonosporaceae</taxon>
        <taxon>Actinomadura</taxon>
    </lineage>
</organism>
<dbReference type="Pfam" id="PF00150">
    <property type="entry name" value="Cellulase"/>
    <property type="match status" value="1"/>
</dbReference>
<dbReference type="Proteomes" id="UP000183413">
    <property type="component" value="Unassembled WGS sequence"/>
</dbReference>
<feature type="region of interest" description="Disordered" evidence="4">
    <location>
        <begin position="423"/>
        <end position="455"/>
    </location>
</feature>
<accession>A0A1I5JQX7</accession>
<dbReference type="InterPro" id="IPR017853">
    <property type="entry name" value="GH"/>
</dbReference>
<dbReference type="STRING" id="1993.SAMN04489713_109128"/>
<evidence type="ECO:0000313" key="8">
    <source>
        <dbReference type="Proteomes" id="UP000183413"/>
    </source>
</evidence>
<dbReference type="InterPro" id="IPR001547">
    <property type="entry name" value="Glyco_hydro_5"/>
</dbReference>
<keyword evidence="2 3" id="KW-0326">Glycosidase</keyword>
<feature type="chain" id="PRO_5038719259" evidence="5">
    <location>
        <begin position="18"/>
        <end position="506"/>
    </location>
</feature>
<dbReference type="InterPro" id="IPR052066">
    <property type="entry name" value="Glycosphingolipid_Hydrolases"/>
</dbReference>
<dbReference type="EMBL" id="FOVH01000009">
    <property type="protein sequence ID" value="SFO75129.1"/>
    <property type="molecule type" value="Genomic_DNA"/>
</dbReference>
<evidence type="ECO:0000256" key="3">
    <source>
        <dbReference type="RuleBase" id="RU361153"/>
    </source>
</evidence>
<evidence type="ECO:0000256" key="4">
    <source>
        <dbReference type="SAM" id="MobiDB-lite"/>
    </source>
</evidence>
<dbReference type="PANTHER" id="PTHR31308:SF3">
    <property type="entry name" value="ENDOGLYCOCERAMIDASE"/>
    <property type="match status" value="1"/>
</dbReference>
<protein>
    <submittedName>
        <fullName evidence="7">Endoglycoceramidase</fullName>
    </submittedName>
</protein>
<keyword evidence="1 3" id="KW-0378">Hydrolase</keyword>
<proteinExistence type="inferred from homology"/>
<feature type="domain" description="Glycoside hydrolase family 5" evidence="6">
    <location>
        <begin position="82"/>
        <end position="383"/>
    </location>
</feature>
<dbReference type="SUPFAM" id="SSF51445">
    <property type="entry name" value="(Trans)glycosidases"/>
    <property type="match status" value="1"/>
</dbReference>
<evidence type="ECO:0000256" key="2">
    <source>
        <dbReference type="ARBA" id="ARBA00023295"/>
    </source>
</evidence>
<comment type="similarity">
    <text evidence="3">Belongs to the glycosyl hydrolase 5 (cellulase A) family.</text>
</comment>
<name>A0A1I5JQX7_9ACTN</name>
<reference evidence="7 8" key="1">
    <citation type="submission" date="2016-10" db="EMBL/GenBank/DDBJ databases">
        <authorList>
            <person name="de Groot N.N."/>
        </authorList>
    </citation>
    <scope>NUCLEOTIDE SEQUENCE [LARGE SCALE GENOMIC DNA]</scope>
    <source>
        <strain evidence="7 8">DSM 43067</strain>
    </source>
</reference>
<feature type="signal peptide" evidence="5">
    <location>
        <begin position="1"/>
        <end position="17"/>
    </location>
</feature>
<dbReference type="RefSeq" id="WP_075022356.1">
    <property type="nucleotide sequence ID" value="NZ_FOVH01000009.1"/>
</dbReference>
<dbReference type="InParanoid" id="A0A1I5JQX7"/>
<dbReference type="InterPro" id="IPR006311">
    <property type="entry name" value="TAT_signal"/>
</dbReference>
<dbReference type="AlphaFoldDB" id="A0A1I5JQX7"/>
<feature type="compositionally biased region" description="Low complexity" evidence="4">
    <location>
        <begin position="433"/>
        <end position="454"/>
    </location>
</feature>
<dbReference type="Gene3D" id="3.20.20.80">
    <property type="entry name" value="Glycosidases"/>
    <property type="match status" value="1"/>
</dbReference>
<dbReference type="PROSITE" id="PS51318">
    <property type="entry name" value="TAT"/>
    <property type="match status" value="1"/>
</dbReference>
<evidence type="ECO:0000259" key="6">
    <source>
        <dbReference type="Pfam" id="PF00150"/>
    </source>
</evidence>
<dbReference type="PANTHER" id="PTHR31308">
    <property type="match status" value="1"/>
</dbReference>
<gene>
    <name evidence="7" type="ORF">SAMN04489713_109128</name>
</gene>